<dbReference type="Pfam" id="PF00571">
    <property type="entry name" value="CBS"/>
    <property type="match status" value="2"/>
</dbReference>
<dbReference type="InterPro" id="IPR051257">
    <property type="entry name" value="Diverse_CBS-Domain"/>
</dbReference>
<organism evidence="4 5">
    <name type="scientific">Wenzhouxiangella sediminis</name>
    <dbReference type="NCBI Taxonomy" id="1792836"/>
    <lineage>
        <taxon>Bacteria</taxon>
        <taxon>Pseudomonadati</taxon>
        <taxon>Pseudomonadota</taxon>
        <taxon>Gammaproteobacteria</taxon>
        <taxon>Chromatiales</taxon>
        <taxon>Wenzhouxiangellaceae</taxon>
        <taxon>Wenzhouxiangella</taxon>
    </lineage>
</organism>
<gene>
    <name evidence="4" type="ORF">DZC52_08510</name>
</gene>
<dbReference type="PANTHER" id="PTHR43080:SF2">
    <property type="entry name" value="CBS DOMAIN-CONTAINING PROTEIN"/>
    <property type="match status" value="1"/>
</dbReference>
<dbReference type="Proteomes" id="UP000260351">
    <property type="component" value="Unassembled WGS sequence"/>
</dbReference>
<name>A0A3E1K8N7_9GAMM</name>
<dbReference type="InterPro" id="IPR046342">
    <property type="entry name" value="CBS_dom_sf"/>
</dbReference>
<dbReference type="PROSITE" id="PS51371">
    <property type="entry name" value="CBS"/>
    <property type="match status" value="2"/>
</dbReference>
<accession>A0A3E1K8N7</accession>
<reference evidence="4 5" key="1">
    <citation type="submission" date="2018-08" db="EMBL/GenBank/DDBJ databases">
        <title>Wenzhouxiangella salilacus sp. nov., a novel bacterium isolated from a saline lake in Xinjiang Province, China.</title>
        <authorList>
            <person name="Han S."/>
        </authorList>
    </citation>
    <scope>NUCLEOTIDE SEQUENCE [LARGE SCALE GENOMIC DNA]</scope>
    <source>
        <strain evidence="4 5">XDB06</strain>
    </source>
</reference>
<protein>
    <submittedName>
        <fullName evidence="4">CBS domain-containing protein</fullName>
    </submittedName>
</protein>
<dbReference type="SUPFAM" id="SSF54631">
    <property type="entry name" value="CBS-domain pair"/>
    <property type="match status" value="1"/>
</dbReference>
<dbReference type="CDD" id="cd04623">
    <property type="entry name" value="CBS_pair_bac_euk"/>
    <property type="match status" value="1"/>
</dbReference>
<dbReference type="InterPro" id="IPR044725">
    <property type="entry name" value="CBSX3_CBS_dom"/>
</dbReference>
<keyword evidence="5" id="KW-1185">Reference proteome</keyword>
<evidence type="ECO:0000313" key="4">
    <source>
        <dbReference type="EMBL" id="RFF30346.1"/>
    </source>
</evidence>
<feature type="domain" description="CBS" evidence="3">
    <location>
        <begin position="9"/>
        <end position="67"/>
    </location>
</feature>
<keyword evidence="1 2" id="KW-0129">CBS domain</keyword>
<feature type="domain" description="CBS" evidence="3">
    <location>
        <begin position="76"/>
        <end position="132"/>
    </location>
</feature>
<dbReference type="OrthoDB" id="9807125at2"/>
<dbReference type="PANTHER" id="PTHR43080">
    <property type="entry name" value="CBS DOMAIN-CONTAINING PROTEIN CBSX3, MITOCHONDRIAL"/>
    <property type="match status" value="1"/>
</dbReference>
<comment type="caution">
    <text evidence="4">The sequence shown here is derived from an EMBL/GenBank/DDBJ whole genome shotgun (WGS) entry which is preliminary data.</text>
</comment>
<dbReference type="EMBL" id="QUZK01000036">
    <property type="protein sequence ID" value="RFF30346.1"/>
    <property type="molecule type" value="Genomic_DNA"/>
</dbReference>
<evidence type="ECO:0000313" key="5">
    <source>
        <dbReference type="Proteomes" id="UP000260351"/>
    </source>
</evidence>
<dbReference type="Gene3D" id="3.10.580.10">
    <property type="entry name" value="CBS-domain"/>
    <property type="match status" value="1"/>
</dbReference>
<sequence>MHTIRQILAEKGDQIWSVSPKDTVYDTIRLMAAKGVGALIVMDEGELHGIISERDYARKVILEGRSSRDTEVGDICSSPAITISPQAAAEEGLALMTSKRIRHLPVVENGQLLGVVSIGDLVNAVIGDQQQLIEQLERYVTG</sequence>
<dbReference type="InterPro" id="IPR000644">
    <property type="entry name" value="CBS_dom"/>
</dbReference>
<evidence type="ECO:0000256" key="1">
    <source>
        <dbReference type="ARBA" id="ARBA00023122"/>
    </source>
</evidence>
<dbReference type="SMART" id="SM00116">
    <property type="entry name" value="CBS"/>
    <property type="match status" value="2"/>
</dbReference>
<proteinExistence type="predicted"/>
<dbReference type="AlphaFoldDB" id="A0A3E1K8N7"/>
<dbReference type="RefSeq" id="WP_116650713.1">
    <property type="nucleotide sequence ID" value="NZ_QUZK01000036.1"/>
</dbReference>
<evidence type="ECO:0000256" key="2">
    <source>
        <dbReference type="PROSITE-ProRule" id="PRU00703"/>
    </source>
</evidence>
<evidence type="ECO:0000259" key="3">
    <source>
        <dbReference type="PROSITE" id="PS51371"/>
    </source>
</evidence>